<dbReference type="Proteomes" id="UP000262142">
    <property type="component" value="Unassembled WGS sequence"/>
</dbReference>
<dbReference type="InterPro" id="IPR050570">
    <property type="entry name" value="Cell_wall_metabolism_enzyme"/>
</dbReference>
<dbReference type="EMBL" id="UNSC01000001">
    <property type="protein sequence ID" value="SZD71138.1"/>
    <property type="molecule type" value="Genomic_DNA"/>
</dbReference>
<dbReference type="SUPFAM" id="SSF51261">
    <property type="entry name" value="Duplicated hybrid motif"/>
    <property type="match status" value="1"/>
</dbReference>
<feature type="domain" description="M23ase beta-sheet core" evidence="5">
    <location>
        <begin position="354"/>
        <end position="446"/>
    </location>
</feature>
<keyword evidence="1 4" id="KW-0732">Signal</keyword>
<sequence length="453" mass="52091">MRYFLLLFFSFLFCSSLNAQYNKEKLRKESRALQQEIARLNKSLNQSKSESKKSILYIKQLEDKIKAQNELLKTTAKETQALKDEIYLSQLQINKLKRELSELKKEYKDVLVNAYKNKSLHNKILFILSSKNFTEAFRRIKYLEKYSGYQNEKADEIKQKQKDIELTISKREKAKNEKEILLAQRNELKKNLETQKQEQNKVLQEFRANESQIATQIEAKKQENKKLEGQIETIIQEEIRIAREKAEAERKRKEEEARRERERLAKLEAERKAKEARDAAANKTEAKKEVPKTEKEPAKKEESEKTYSSTAETESLSNSFTANQGRLPWPVASGEVVGGFGRQPHPILKNIYENNAGVKIAAAKGTQARAVFEGVVQEVILVQGGNKAVMISHGTYFTVYNNLSQVSVSKGQKISTKQSLGTIYTDNDNNTILDFQIWKGTVKQNPAAWVIGM</sequence>
<dbReference type="AlphaFoldDB" id="A0A383TV78"/>
<feature type="coiled-coil region" evidence="2">
    <location>
        <begin position="16"/>
        <end position="113"/>
    </location>
</feature>
<dbReference type="PANTHER" id="PTHR21666:SF289">
    <property type="entry name" value="L-ALA--D-GLU ENDOPEPTIDASE"/>
    <property type="match status" value="1"/>
</dbReference>
<protein>
    <submittedName>
        <fullName evidence="6">AmiB activator</fullName>
    </submittedName>
</protein>
<evidence type="ECO:0000313" key="6">
    <source>
        <dbReference type="EMBL" id="SZD71138.1"/>
    </source>
</evidence>
<dbReference type="Pfam" id="PF01551">
    <property type="entry name" value="Peptidase_M23"/>
    <property type="match status" value="1"/>
</dbReference>
<dbReference type="GO" id="GO:0004222">
    <property type="term" value="F:metalloendopeptidase activity"/>
    <property type="evidence" value="ECO:0007669"/>
    <property type="project" value="TreeGrafter"/>
</dbReference>
<gene>
    <name evidence="6" type="ORF">SAMEA104719789_00232</name>
</gene>
<dbReference type="CDD" id="cd12797">
    <property type="entry name" value="M23_peptidase"/>
    <property type="match status" value="1"/>
</dbReference>
<dbReference type="PANTHER" id="PTHR21666">
    <property type="entry name" value="PEPTIDASE-RELATED"/>
    <property type="match status" value="1"/>
</dbReference>
<dbReference type="OrthoDB" id="9815884at2"/>
<keyword evidence="7" id="KW-1185">Reference proteome</keyword>
<reference evidence="6 7" key="1">
    <citation type="submission" date="2018-09" db="EMBL/GenBank/DDBJ databases">
        <authorList>
            <consortium name="Pathogen Informatics"/>
        </authorList>
    </citation>
    <scope>NUCLEOTIDE SEQUENCE [LARGE SCALE GENOMIC DNA]</scope>
    <source>
        <strain evidence="6 7">OH-22767</strain>
    </source>
</reference>
<dbReference type="Gene3D" id="2.70.70.10">
    <property type="entry name" value="Glucose Permease (Domain IIA)"/>
    <property type="match status" value="1"/>
</dbReference>
<dbReference type="RefSeq" id="WP_119058808.1">
    <property type="nucleotide sequence ID" value="NZ_UNSC01000001.1"/>
</dbReference>
<dbReference type="InterPro" id="IPR016047">
    <property type="entry name" value="M23ase_b-sheet_dom"/>
</dbReference>
<feature type="compositionally biased region" description="Basic and acidic residues" evidence="3">
    <location>
        <begin position="268"/>
        <end position="305"/>
    </location>
</feature>
<proteinExistence type="predicted"/>
<evidence type="ECO:0000256" key="1">
    <source>
        <dbReference type="ARBA" id="ARBA00022729"/>
    </source>
</evidence>
<dbReference type="Gene3D" id="6.10.250.3150">
    <property type="match status" value="1"/>
</dbReference>
<keyword evidence="2" id="KW-0175">Coiled coil</keyword>
<evidence type="ECO:0000313" key="7">
    <source>
        <dbReference type="Proteomes" id="UP000262142"/>
    </source>
</evidence>
<feature type="compositionally biased region" description="Polar residues" evidence="3">
    <location>
        <begin position="306"/>
        <end position="324"/>
    </location>
</feature>
<accession>A0A383TV78</accession>
<evidence type="ECO:0000256" key="2">
    <source>
        <dbReference type="SAM" id="Coils"/>
    </source>
</evidence>
<evidence type="ECO:0000256" key="3">
    <source>
        <dbReference type="SAM" id="MobiDB-lite"/>
    </source>
</evidence>
<evidence type="ECO:0000256" key="4">
    <source>
        <dbReference type="SAM" id="SignalP"/>
    </source>
</evidence>
<feature type="region of interest" description="Disordered" evidence="3">
    <location>
        <begin position="268"/>
        <end position="327"/>
    </location>
</feature>
<organism evidence="6 7">
    <name type="scientific">Candidatus Ornithobacterium hominis</name>
    <dbReference type="NCBI Taxonomy" id="2497989"/>
    <lineage>
        <taxon>Bacteria</taxon>
        <taxon>Pseudomonadati</taxon>
        <taxon>Bacteroidota</taxon>
        <taxon>Flavobacteriia</taxon>
        <taxon>Flavobacteriales</taxon>
        <taxon>Weeksellaceae</taxon>
        <taxon>Ornithobacterium</taxon>
    </lineage>
</organism>
<feature type="chain" id="PRO_5016599570" evidence="4">
    <location>
        <begin position="20"/>
        <end position="453"/>
    </location>
</feature>
<dbReference type="InterPro" id="IPR011055">
    <property type="entry name" value="Dup_hybrid_motif"/>
</dbReference>
<name>A0A383TV78_9FLAO</name>
<evidence type="ECO:0000259" key="5">
    <source>
        <dbReference type="Pfam" id="PF01551"/>
    </source>
</evidence>
<feature type="signal peptide" evidence="4">
    <location>
        <begin position="1"/>
        <end position="19"/>
    </location>
</feature>